<dbReference type="InterPro" id="IPR021508">
    <property type="entry name" value="Gp17-like"/>
</dbReference>
<reference evidence="1 2" key="1">
    <citation type="journal article" date="2011" name="J. Bacteriol.">
        <title>Complete genome sequence of the industrial strain Ketogulonicigenium vulgare WSH-001.</title>
        <authorList>
            <person name="Liu L."/>
            <person name="Li Y."/>
            <person name="Zhang J."/>
            <person name="Zhou Z."/>
            <person name="Liu J."/>
            <person name="Li X."/>
            <person name="Zhou J."/>
            <person name="Du G."/>
            <person name="Wang L."/>
            <person name="Chen J."/>
        </authorList>
    </citation>
    <scope>NUCLEOTIDE SEQUENCE [LARGE SCALE GENOMIC DNA]</scope>
    <source>
        <strain evidence="1 2">WSH-001</strain>
    </source>
</reference>
<dbReference type="InterPro" id="IPR053745">
    <property type="entry name" value="Viral_Tail_Comp_sf"/>
</dbReference>
<dbReference type="OrthoDB" id="7630456at2"/>
<proteinExistence type="predicted"/>
<accession>F9Y9Z9</accession>
<dbReference type="HOGENOM" id="CLU_126531_2_0_5"/>
<dbReference type="AlphaFoldDB" id="F9Y9Z9"/>
<organism evidence="1 2">
    <name type="scientific">Ketogulonicigenium vulgare (strain WSH-001)</name>
    <dbReference type="NCBI Taxonomy" id="759362"/>
    <lineage>
        <taxon>Bacteria</taxon>
        <taxon>Pseudomonadati</taxon>
        <taxon>Pseudomonadota</taxon>
        <taxon>Alphaproteobacteria</taxon>
        <taxon>Rhodobacterales</taxon>
        <taxon>Roseobacteraceae</taxon>
        <taxon>Ketogulonicigenium</taxon>
    </lineage>
</organism>
<protein>
    <recommendedName>
        <fullName evidence="3">DUF3168 domain-containing protein</fullName>
    </recommendedName>
</protein>
<dbReference type="Proteomes" id="UP000000692">
    <property type="component" value="Chromosome"/>
</dbReference>
<name>F9Y9Z9_KETVW</name>
<sequence>MSSPATELQDAIEAAVRADAALMAIIAGIYDRVPDRPWGAANGYISFGPWDSVSQEGGCQAIEDVSLQLDAWSNRTGRAHCEEIMQRLRRIMGQVQTDRHPIVARGDPFSQVLRDPNGLTLHGVLRYEFQMERYDG</sequence>
<gene>
    <name evidence="1" type="ordered locus">KVU_1571</name>
</gene>
<evidence type="ECO:0008006" key="3">
    <source>
        <dbReference type="Google" id="ProtNLM"/>
    </source>
</evidence>
<dbReference type="Pfam" id="PF11367">
    <property type="entry name" value="Tail_completion_gp17"/>
    <property type="match status" value="1"/>
</dbReference>
<dbReference type="RefSeq" id="WP_013384768.1">
    <property type="nucleotide sequence ID" value="NC_017384.1"/>
</dbReference>
<dbReference type="EMBL" id="CP002018">
    <property type="protein sequence ID" value="AEM41410.1"/>
    <property type="molecule type" value="Genomic_DNA"/>
</dbReference>
<dbReference type="Gene3D" id="3.30.2000.30">
    <property type="match status" value="1"/>
</dbReference>
<keyword evidence="2" id="KW-1185">Reference proteome</keyword>
<dbReference type="KEGG" id="kvl:KVU_1571"/>
<evidence type="ECO:0000313" key="1">
    <source>
        <dbReference type="EMBL" id="AEM41410.1"/>
    </source>
</evidence>
<evidence type="ECO:0000313" key="2">
    <source>
        <dbReference type="Proteomes" id="UP000000692"/>
    </source>
</evidence>